<evidence type="ECO:0000313" key="12">
    <source>
        <dbReference type="Proteomes" id="UP000711995"/>
    </source>
</evidence>
<dbReference type="GO" id="GO:0004595">
    <property type="term" value="F:pantetheine-phosphate adenylyltransferase activity"/>
    <property type="evidence" value="ECO:0007669"/>
    <property type="project" value="UniProtKB-UniRule"/>
</dbReference>
<keyword evidence="6 9" id="KW-0460">Magnesium</keyword>
<evidence type="ECO:0000256" key="2">
    <source>
        <dbReference type="ARBA" id="ARBA00022679"/>
    </source>
</evidence>
<dbReference type="PANTHER" id="PTHR21342:SF1">
    <property type="entry name" value="PHOSPHOPANTETHEINE ADENYLYLTRANSFERASE"/>
    <property type="match status" value="1"/>
</dbReference>
<comment type="pathway">
    <text evidence="9">Cofactor biosynthesis; coenzyme A biosynthesis; CoA from (R)-pantothenate: step 4/5.</text>
</comment>
<dbReference type="Proteomes" id="UP000711995">
    <property type="component" value="Unassembled WGS sequence"/>
</dbReference>
<reference evidence="11 12" key="1">
    <citation type="submission" date="2020-03" db="EMBL/GenBank/DDBJ databases">
        <title>Spirochaetal bacteria isolated from arthropods constitute a novel genus Entomospira genus novum within the order Spirochaetales.</title>
        <authorList>
            <person name="Grana-Miraglia L."/>
            <person name="Sikutova S."/>
            <person name="Fingerle V."/>
            <person name="Sing A."/>
            <person name="Castillo-Ramirez S."/>
            <person name="Margos G."/>
            <person name="Rudolf I."/>
        </authorList>
    </citation>
    <scope>NUCLEOTIDE SEQUENCE [LARGE SCALE GENOMIC DNA]</scope>
    <source>
        <strain evidence="11 12">BR193</strain>
    </source>
</reference>
<comment type="similarity">
    <text evidence="9">Belongs to the bacterial CoaD family.</text>
</comment>
<name>A0A968GDW3_9SPIO</name>
<evidence type="ECO:0000256" key="9">
    <source>
        <dbReference type="HAMAP-Rule" id="MF_00151"/>
    </source>
</evidence>
<dbReference type="InterPro" id="IPR014729">
    <property type="entry name" value="Rossmann-like_a/b/a_fold"/>
</dbReference>
<dbReference type="InterPro" id="IPR004821">
    <property type="entry name" value="Cyt_trans-like"/>
</dbReference>
<dbReference type="GO" id="GO:0005737">
    <property type="term" value="C:cytoplasm"/>
    <property type="evidence" value="ECO:0007669"/>
    <property type="project" value="UniProtKB-SubCell"/>
</dbReference>
<feature type="binding site" evidence="9">
    <location>
        <position position="87"/>
    </location>
    <ligand>
        <name>substrate</name>
    </ligand>
</feature>
<comment type="catalytic activity">
    <reaction evidence="8 9">
        <text>(R)-4'-phosphopantetheine + ATP + H(+) = 3'-dephospho-CoA + diphosphate</text>
        <dbReference type="Rhea" id="RHEA:19801"/>
        <dbReference type="ChEBI" id="CHEBI:15378"/>
        <dbReference type="ChEBI" id="CHEBI:30616"/>
        <dbReference type="ChEBI" id="CHEBI:33019"/>
        <dbReference type="ChEBI" id="CHEBI:57328"/>
        <dbReference type="ChEBI" id="CHEBI:61723"/>
        <dbReference type="EC" id="2.7.7.3"/>
    </reaction>
</comment>
<feature type="domain" description="Cytidyltransferase-like" evidence="10">
    <location>
        <begin position="5"/>
        <end position="133"/>
    </location>
</feature>
<organism evidence="11 12">
    <name type="scientific">Entomospira entomophila</name>
    <dbReference type="NCBI Taxonomy" id="2719988"/>
    <lineage>
        <taxon>Bacteria</taxon>
        <taxon>Pseudomonadati</taxon>
        <taxon>Spirochaetota</taxon>
        <taxon>Spirochaetia</taxon>
        <taxon>Spirochaetales</taxon>
        <taxon>Spirochaetaceae</taxon>
        <taxon>Entomospira</taxon>
    </lineage>
</organism>
<dbReference type="AlphaFoldDB" id="A0A968GDW3"/>
<comment type="cofactor">
    <cofactor evidence="9">
        <name>Mg(2+)</name>
        <dbReference type="ChEBI" id="CHEBI:18420"/>
    </cofactor>
</comment>
<dbReference type="Gene3D" id="3.40.50.620">
    <property type="entry name" value="HUPs"/>
    <property type="match status" value="1"/>
</dbReference>
<keyword evidence="7 9" id="KW-0173">Coenzyme A biosynthesis</keyword>
<evidence type="ECO:0000256" key="6">
    <source>
        <dbReference type="ARBA" id="ARBA00022842"/>
    </source>
</evidence>
<feature type="binding site" evidence="9">
    <location>
        <begin position="9"/>
        <end position="10"/>
    </location>
    <ligand>
        <name>ATP</name>
        <dbReference type="ChEBI" id="CHEBI:30616"/>
    </ligand>
</feature>
<keyword evidence="12" id="KW-1185">Reference proteome</keyword>
<evidence type="ECO:0000256" key="8">
    <source>
        <dbReference type="ARBA" id="ARBA00029346"/>
    </source>
</evidence>
<feature type="binding site" evidence="9">
    <location>
        <position position="73"/>
    </location>
    <ligand>
        <name>substrate</name>
    </ligand>
</feature>
<keyword evidence="2 9" id="KW-0808">Transferase</keyword>
<evidence type="ECO:0000259" key="10">
    <source>
        <dbReference type="Pfam" id="PF01467"/>
    </source>
</evidence>
<dbReference type="GO" id="GO:0005524">
    <property type="term" value="F:ATP binding"/>
    <property type="evidence" value="ECO:0007669"/>
    <property type="project" value="UniProtKB-KW"/>
</dbReference>
<feature type="site" description="Transition state stabilizer" evidence="9">
    <location>
        <position position="17"/>
    </location>
</feature>
<keyword evidence="3 9" id="KW-0548">Nucleotidyltransferase</keyword>
<proteinExistence type="inferred from homology"/>
<dbReference type="NCBIfam" id="TIGR01510">
    <property type="entry name" value="coaD_prev_kdtB"/>
    <property type="match status" value="1"/>
</dbReference>
<keyword evidence="4 9" id="KW-0547">Nucleotide-binding</keyword>
<evidence type="ECO:0000256" key="1">
    <source>
        <dbReference type="ARBA" id="ARBA00022490"/>
    </source>
</evidence>
<feature type="binding site" evidence="9">
    <location>
        <position position="41"/>
    </location>
    <ligand>
        <name>substrate</name>
    </ligand>
</feature>
<comment type="function">
    <text evidence="9">Reversibly transfers an adenylyl group from ATP to 4'-phosphopantetheine, yielding dephospho-CoA (dPCoA) and pyrophosphate.</text>
</comment>
<comment type="subcellular location">
    <subcellularLocation>
        <location evidence="9">Cytoplasm</location>
    </subcellularLocation>
</comment>
<evidence type="ECO:0000256" key="4">
    <source>
        <dbReference type="ARBA" id="ARBA00022741"/>
    </source>
</evidence>
<dbReference type="InterPro" id="IPR001980">
    <property type="entry name" value="PPAT"/>
</dbReference>
<dbReference type="NCBIfam" id="TIGR00125">
    <property type="entry name" value="cyt_tran_rel"/>
    <property type="match status" value="1"/>
</dbReference>
<dbReference type="HAMAP" id="MF_00151">
    <property type="entry name" value="PPAT_bact"/>
    <property type="match status" value="1"/>
</dbReference>
<sequence length="167" mass="18967">MSNAIFPGSFDPPTYGHLNLIQRSAYIFEHLHVVVAVNPQKRSFFSEEERVSMMQELCKDLPNVSISTWETFVVEYARNHNIHIIIRGVRPLSDFALEFEQALYNHQLNDKVETLFMPSAGKYSILRSSALKEIALLGGDISSMAPSIVTEMMQKKIKSMKNTISDT</sequence>
<protein>
    <recommendedName>
        <fullName evidence="9">Phosphopantetheine adenylyltransferase</fullName>
        <ecNumber evidence="9">2.7.7.3</ecNumber>
    </recommendedName>
    <alternativeName>
        <fullName evidence="9">Dephospho-CoA pyrophosphorylase</fullName>
    </alternativeName>
    <alternativeName>
        <fullName evidence="9">Pantetheine-phosphate adenylyltransferase</fullName>
        <shortName evidence="9">PPAT</shortName>
    </alternativeName>
</protein>
<evidence type="ECO:0000256" key="3">
    <source>
        <dbReference type="ARBA" id="ARBA00022695"/>
    </source>
</evidence>
<accession>A0A968GDW3</accession>
<evidence type="ECO:0000256" key="7">
    <source>
        <dbReference type="ARBA" id="ARBA00022993"/>
    </source>
</evidence>
<feature type="binding site" evidence="9">
    <location>
        <begin position="88"/>
        <end position="90"/>
    </location>
    <ligand>
        <name>ATP</name>
        <dbReference type="ChEBI" id="CHEBI:30616"/>
    </ligand>
</feature>
<dbReference type="Pfam" id="PF01467">
    <property type="entry name" value="CTP_transf_like"/>
    <property type="match status" value="1"/>
</dbReference>
<keyword evidence="1 9" id="KW-0963">Cytoplasm</keyword>
<evidence type="ECO:0000256" key="5">
    <source>
        <dbReference type="ARBA" id="ARBA00022840"/>
    </source>
</evidence>
<evidence type="ECO:0000313" key="11">
    <source>
        <dbReference type="EMBL" id="NIZ40639.1"/>
    </source>
</evidence>
<dbReference type="PANTHER" id="PTHR21342">
    <property type="entry name" value="PHOSPHOPANTETHEINE ADENYLYLTRANSFERASE"/>
    <property type="match status" value="1"/>
</dbReference>
<gene>
    <name evidence="9 11" type="primary">coaD</name>
    <name evidence="11" type="ORF">HCT14_03820</name>
</gene>
<comment type="subunit">
    <text evidence="9">Homohexamer.</text>
</comment>
<dbReference type="CDD" id="cd02163">
    <property type="entry name" value="PPAT"/>
    <property type="match status" value="1"/>
</dbReference>
<feature type="binding site" evidence="9">
    <location>
        <position position="98"/>
    </location>
    <ligand>
        <name>ATP</name>
        <dbReference type="ChEBI" id="CHEBI:30616"/>
    </ligand>
</feature>
<feature type="binding site" evidence="9">
    <location>
        <position position="17"/>
    </location>
    <ligand>
        <name>ATP</name>
        <dbReference type="ChEBI" id="CHEBI:30616"/>
    </ligand>
</feature>
<dbReference type="EC" id="2.7.7.3" evidence="9"/>
<dbReference type="RefSeq" id="WP_167700226.1">
    <property type="nucleotide sequence ID" value="NZ_CP118174.1"/>
</dbReference>
<keyword evidence="5 9" id="KW-0067">ATP-binding</keyword>
<feature type="binding site" evidence="9">
    <location>
        <position position="9"/>
    </location>
    <ligand>
        <name>substrate</name>
    </ligand>
</feature>
<comment type="caution">
    <text evidence="11">The sequence shown here is derived from an EMBL/GenBank/DDBJ whole genome shotgun (WGS) entry which is preliminary data.</text>
</comment>
<dbReference type="PRINTS" id="PR01020">
    <property type="entry name" value="LPSBIOSNTHSS"/>
</dbReference>
<dbReference type="EMBL" id="JAATLJ010000001">
    <property type="protein sequence ID" value="NIZ40639.1"/>
    <property type="molecule type" value="Genomic_DNA"/>
</dbReference>
<feature type="binding site" evidence="9">
    <location>
        <begin position="123"/>
        <end position="129"/>
    </location>
    <ligand>
        <name>ATP</name>
        <dbReference type="ChEBI" id="CHEBI:30616"/>
    </ligand>
</feature>
<dbReference type="SUPFAM" id="SSF52374">
    <property type="entry name" value="Nucleotidylyl transferase"/>
    <property type="match status" value="1"/>
</dbReference>
<dbReference type="GO" id="GO:0015937">
    <property type="term" value="P:coenzyme A biosynthetic process"/>
    <property type="evidence" value="ECO:0007669"/>
    <property type="project" value="UniProtKB-UniRule"/>
</dbReference>